<sequence length="495" mass="54145">MKRKLFLILSAISFSVSAQIPIDGLAPDFTATDIDGNQHHLQEYLNEGKTVILDFFATWCTPCWGYHSSHVFSDMYQAYGPDGSDELIILMIECDPQTNMDDLKGLTEVSRGNWLKGTPYPVIDDHTIKYNFPVSGYPEWIKICPDGSQFYIQGSASNPDVYGHYTNQMSGCNGPLTGIENHAEISGSNIRVCSGSGINDIDFEVINYGTNDMQSVTVALKKNGTVIHSETYADETFEMYSRFSATLSNIAFNSGYEYTIEVTEINGQPAFNGALESNIITIDPTPQSGGDLTIKVYTDYYPAEISWDITDTEGNVLIGDGPYQAGNDNISGGGGPDGLAVKSYTLTLPEDLQECYHVNLYDEFGDGWNTVLESDIHTGLEIISNGNQVLFIDGMTIGEGVNEKYAFQVNGNLSATQTIETNPLVIYPNPSQGIFNFTTQNPVSITVIDVTGKVVYTASGINNNDAINLSSLQKGIYIARVKGTDSEKIQKLVIN</sequence>
<dbReference type="Pfam" id="PF00578">
    <property type="entry name" value="AhpC-TSA"/>
    <property type="match status" value="1"/>
</dbReference>
<gene>
    <name evidence="8" type="ORF">ABS766_02560</name>
</gene>
<keyword evidence="5" id="KW-0676">Redox-active center</keyword>
<evidence type="ECO:0000313" key="8">
    <source>
        <dbReference type="EMBL" id="MFL9843292.1"/>
    </source>
</evidence>
<keyword evidence="9" id="KW-1185">Reference proteome</keyword>
<evidence type="ECO:0000256" key="5">
    <source>
        <dbReference type="ARBA" id="ARBA00023284"/>
    </source>
</evidence>
<feature type="signal peptide" evidence="6">
    <location>
        <begin position="1"/>
        <end position="18"/>
    </location>
</feature>
<dbReference type="PANTHER" id="PTHR42852:SF6">
    <property type="entry name" value="THIOL:DISULFIDE INTERCHANGE PROTEIN DSBE"/>
    <property type="match status" value="1"/>
</dbReference>
<comment type="caution">
    <text evidence="8">The sequence shown here is derived from an EMBL/GenBank/DDBJ whole genome shotgun (WGS) entry which is preliminary data.</text>
</comment>
<evidence type="ECO:0000256" key="6">
    <source>
        <dbReference type="SAM" id="SignalP"/>
    </source>
</evidence>
<name>A0ABW8YVA6_9FLAO</name>
<protein>
    <submittedName>
        <fullName evidence="8">T9SS type A sorting domain-containing protein</fullName>
    </submittedName>
</protein>
<feature type="chain" id="PRO_5047503982" evidence="6">
    <location>
        <begin position="19"/>
        <end position="495"/>
    </location>
</feature>
<accession>A0ABW8YVA6</accession>
<dbReference type="InterPro" id="IPR026444">
    <property type="entry name" value="Secre_tail"/>
</dbReference>
<reference evidence="8 9" key="1">
    <citation type="submission" date="2024-06" db="EMBL/GenBank/DDBJ databases">
        <authorList>
            <person name="Kaempfer P."/>
            <person name="Viver T."/>
        </authorList>
    </citation>
    <scope>NUCLEOTIDE SEQUENCE [LARGE SCALE GENOMIC DNA]</scope>
    <source>
        <strain evidence="8 9">ST-119</strain>
    </source>
</reference>
<dbReference type="PANTHER" id="PTHR42852">
    <property type="entry name" value="THIOL:DISULFIDE INTERCHANGE PROTEIN DSBE"/>
    <property type="match status" value="1"/>
</dbReference>
<evidence type="ECO:0000256" key="1">
    <source>
        <dbReference type="ARBA" id="ARBA00004196"/>
    </source>
</evidence>
<dbReference type="Proteomes" id="UP001629156">
    <property type="component" value="Unassembled WGS sequence"/>
</dbReference>
<evidence type="ECO:0000259" key="7">
    <source>
        <dbReference type="PROSITE" id="PS51352"/>
    </source>
</evidence>
<dbReference type="EMBL" id="JBELPZ010000002">
    <property type="protein sequence ID" value="MFL9843292.1"/>
    <property type="molecule type" value="Genomic_DNA"/>
</dbReference>
<keyword evidence="4" id="KW-1015">Disulfide bond</keyword>
<evidence type="ECO:0000256" key="3">
    <source>
        <dbReference type="ARBA" id="ARBA00022748"/>
    </source>
</evidence>
<dbReference type="PROSITE" id="PS51352">
    <property type="entry name" value="THIOREDOXIN_2"/>
    <property type="match status" value="1"/>
</dbReference>
<proteinExistence type="predicted"/>
<dbReference type="Pfam" id="PF18962">
    <property type="entry name" value="Por_Secre_tail"/>
    <property type="match status" value="1"/>
</dbReference>
<dbReference type="InterPro" id="IPR013766">
    <property type="entry name" value="Thioredoxin_domain"/>
</dbReference>
<dbReference type="NCBIfam" id="TIGR04183">
    <property type="entry name" value="Por_Secre_tail"/>
    <property type="match status" value="1"/>
</dbReference>
<organism evidence="8 9">
    <name type="scientific">Flavobacterium rhizosphaerae</name>
    <dbReference type="NCBI Taxonomy" id="3163298"/>
    <lineage>
        <taxon>Bacteria</taxon>
        <taxon>Pseudomonadati</taxon>
        <taxon>Bacteroidota</taxon>
        <taxon>Flavobacteriia</taxon>
        <taxon>Flavobacteriales</taxon>
        <taxon>Flavobacteriaceae</taxon>
        <taxon>Flavobacterium</taxon>
    </lineage>
</organism>
<dbReference type="InterPro" id="IPR036249">
    <property type="entry name" value="Thioredoxin-like_sf"/>
</dbReference>
<comment type="subcellular location">
    <subcellularLocation>
        <location evidence="1">Cell envelope</location>
    </subcellularLocation>
</comment>
<evidence type="ECO:0000256" key="2">
    <source>
        <dbReference type="ARBA" id="ARBA00022729"/>
    </source>
</evidence>
<dbReference type="CDD" id="cd02966">
    <property type="entry name" value="TlpA_like_family"/>
    <property type="match status" value="1"/>
</dbReference>
<dbReference type="InterPro" id="IPR000866">
    <property type="entry name" value="AhpC/TSA"/>
</dbReference>
<evidence type="ECO:0000256" key="4">
    <source>
        <dbReference type="ARBA" id="ARBA00023157"/>
    </source>
</evidence>
<dbReference type="InterPro" id="IPR050553">
    <property type="entry name" value="Thioredoxin_ResA/DsbE_sf"/>
</dbReference>
<evidence type="ECO:0000313" key="9">
    <source>
        <dbReference type="Proteomes" id="UP001629156"/>
    </source>
</evidence>
<dbReference type="SUPFAM" id="SSF52833">
    <property type="entry name" value="Thioredoxin-like"/>
    <property type="match status" value="1"/>
</dbReference>
<feature type="domain" description="Thioredoxin" evidence="7">
    <location>
        <begin position="20"/>
        <end position="171"/>
    </location>
</feature>
<keyword evidence="3" id="KW-0201">Cytochrome c-type biogenesis</keyword>
<dbReference type="Gene3D" id="3.40.30.10">
    <property type="entry name" value="Glutaredoxin"/>
    <property type="match status" value="1"/>
</dbReference>
<dbReference type="RefSeq" id="WP_408083537.1">
    <property type="nucleotide sequence ID" value="NZ_JBELPZ010000002.1"/>
</dbReference>
<keyword evidence="2 6" id="KW-0732">Signal</keyword>